<feature type="transmembrane region" description="Helical" evidence="7">
    <location>
        <begin position="172"/>
        <end position="193"/>
    </location>
</feature>
<feature type="transmembrane region" description="Helical" evidence="7">
    <location>
        <begin position="50"/>
        <end position="71"/>
    </location>
</feature>
<evidence type="ECO:0000259" key="8">
    <source>
        <dbReference type="Pfam" id="PF09335"/>
    </source>
</evidence>
<keyword evidence="4 7" id="KW-0812">Transmembrane</keyword>
<protein>
    <submittedName>
        <fullName evidence="9">Alkaline phosphatase-like protein</fullName>
    </submittedName>
</protein>
<evidence type="ECO:0000256" key="3">
    <source>
        <dbReference type="ARBA" id="ARBA00022475"/>
    </source>
</evidence>
<evidence type="ECO:0000313" key="9">
    <source>
        <dbReference type="EMBL" id="VXD17196.1"/>
    </source>
</evidence>
<dbReference type="EMBL" id="CZCS02000169">
    <property type="protein sequence ID" value="VXD17196.1"/>
    <property type="molecule type" value="Genomic_DNA"/>
</dbReference>
<accession>A0A7Z9DXM9</accession>
<comment type="subcellular location">
    <subcellularLocation>
        <location evidence="1">Cell membrane</location>
        <topology evidence="1">Multi-pass membrane protein</topology>
    </subcellularLocation>
</comment>
<sequence length="202" mass="22463">MVEWITNTMSSLGYLGIGLLMFLENLFPPIPSELIMPLAGFTVSRGEMQFFPAVLAGVVGTILGAFPWYYAGKFFGEERLRDLADKYGKWITVTGKDIDKANNWFTRYGGMAVFLCRLVPGVRTLISLPAGLNNMPLTPFIIYSTIGTTLWVTFLTGAGYLLGDHYELVEEYIGPISKIALLSLVIGFGLWVLRKNMRKSAE</sequence>
<dbReference type="Proteomes" id="UP000182190">
    <property type="component" value="Unassembled WGS sequence"/>
</dbReference>
<dbReference type="RefSeq" id="WP_083617006.1">
    <property type="nucleotide sequence ID" value="NZ_LR734996.1"/>
</dbReference>
<dbReference type="AlphaFoldDB" id="A0A7Z9DXM9"/>
<evidence type="ECO:0000256" key="6">
    <source>
        <dbReference type="ARBA" id="ARBA00023136"/>
    </source>
</evidence>
<evidence type="ECO:0000256" key="1">
    <source>
        <dbReference type="ARBA" id="ARBA00004651"/>
    </source>
</evidence>
<keyword evidence="10" id="KW-1185">Reference proteome</keyword>
<gene>
    <name evidence="9" type="ORF">PL9631_300002</name>
</gene>
<evidence type="ECO:0000256" key="4">
    <source>
        <dbReference type="ARBA" id="ARBA00022692"/>
    </source>
</evidence>
<name>A0A7Z9DXM9_9CYAN</name>
<proteinExistence type="inferred from homology"/>
<comment type="caution">
    <text evidence="9">The sequence shown here is derived from an EMBL/GenBank/DDBJ whole genome shotgun (WGS) entry which is preliminary data.</text>
</comment>
<evidence type="ECO:0000256" key="2">
    <source>
        <dbReference type="ARBA" id="ARBA00010792"/>
    </source>
</evidence>
<dbReference type="InterPro" id="IPR032816">
    <property type="entry name" value="VTT_dom"/>
</dbReference>
<dbReference type="Pfam" id="PF09335">
    <property type="entry name" value="VTT_dom"/>
    <property type="match status" value="1"/>
</dbReference>
<evidence type="ECO:0000313" key="10">
    <source>
        <dbReference type="Proteomes" id="UP000182190"/>
    </source>
</evidence>
<dbReference type="GO" id="GO:0005886">
    <property type="term" value="C:plasma membrane"/>
    <property type="evidence" value="ECO:0007669"/>
    <property type="project" value="UniProtKB-SubCell"/>
</dbReference>
<reference evidence="9" key="1">
    <citation type="submission" date="2019-10" db="EMBL/GenBank/DDBJ databases">
        <authorList>
            <consortium name="Genoscope - CEA"/>
            <person name="William W."/>
        </authorList>
    </citation>
    <scope>NUCLEOTIDE SEQUENCE [LARGE SCALE GENOMIC DNA]</scope>
    <source>
        <strain evidence="9">BBR_PRJEB10994</strain>
    </source>
</reference>
<keyword evidence="3" id="KW-1003">Cell membrane</keyword>
<comment type="similarity">
    <text evidence="2">Belongs to the DedA family.</text>
</comment>
<evidence type="ECO:0000256" key="7">
    <source>
        <dbReference type="SAM" id="Phobius"/>
    </source>
</evidence>
<feature type="transmembrane region" description="Helical" evidence="7">
    <location>
        <begin position="12"/>
        <end position="30"/>
    </location>
</feature>
<evidence type="ECO:0000256" key="5">
    <source>
        <dbReference type="ARBA" id="ARBA00022989"/>
    </source>
</evidence>
<keyword evidence="6 7" id="KW-0472">Membrane</keyword>
<feature type="transmembrane region" description="Helical" evidence="7">
    <location>
        <begin position="140"/>
        <end position="160"/>
    </location>
</feature>
<keyword evidence="5 7" id="KW-1133">Transmembrane helix</keyword>
<dbReference type="OrthoDB" id="9813426at2"/>
<dbReference type="PANTHER" id="PTHR42709:SF6">
    <property type="entry name" value="UNDECAPRENYL PHOSPHATE TRANSPORTER A"/>
    <property type="match status" value="1"/>
</dbReference>
<dbReference type="PANTHER" id="PTHR42709">
    <property type="entry name" value="ALKALINE PHOSPHATASE LIKE PROTEIN"/>
    <property type="match status" value="1"/>
</dbReference>
<dbReference type="InterPro" id="IPR051311">
    <property type="entry name" value="DedA_domain"/>
</dbReference>
<organism evidence="9 10">
    <name type="scientific">Planktothrix paucivesiculata PCC 9631</name>
    <dbReference type="NCBI Taxonomy" id="671071"/>
    <lineage>
        <taxon>Bacteria</taxon>
        <taxon>Bacillati</taxon>
        <taxon>Cyanobacteriota</taxon>
        <taxon>Cyanophyceae</taxon>
        <taxon>Oscillatoriophycideae</taxon>
        <taxon>Oscillatoriales</taxon>
        <taxon>Microcoleaceae</taxon>
        <taxon>Planktothrix</taxon>
    </lineage>
</organism>
<feature type="domain" description="VTT" evidence="8">
    <location>
        <begin position="30"/>
        <end position="160"/>
    </location>
</feature>